<dbReference type="GO" id="GO:0006874">
    <property type="term" value="P:intracellular calcium ion homeostasis"/>
    <property type="evidence" value="ECO:0007669"/>
    <property type="project" value="TreeGrafter"/>
</dbReference>
<feature type="region of interest" description="Disordered" evidence="7">
    <location>
        <begin position="339"/>
        <end position="363"/>
    </location>
</feature>
<feature type="compositionally biased region" description="Basic and acidic residues" evidence="7">
    <location>
        <begin position="390"/>
        <end position="405"/>
    </location>
</feature>
<feature type="region of interest" description="Disordered" evidence="7">
    <location>
        <begin position="375"/>
        <end position="456"/>
    </location>
</feature>
<keyword evidence="11" id="KW-1185">Reference proteome</keyword>
<feature type="transmembrane region" description="Helical" evidence="8">
    <location>
        <begin position="77"/>
        <end position="96"/>
    </location>
</feature>
<feature type="transmembrane region" description="Helical" evidence="8">
    <location>
        <begin position="761"/>
        <end position="779"/>
    </location>
</feature>
<evidence type="ECO:0000256" key="6">
    <source>
        <dbReference type="ARBA" id="ARBA00023136"/>
    </source>
</evidence>
<feature type="transmembrane region" description="Helical" evidence="8">
    <location>
        <begin position="147"/>
        <end position="168"/>
    </location>
</feature>
<feature type="transmembrane region" description="Helical" evidence="8">
    <location>
        <begin position="180"/>
        <end position="199"/>
    </location>
</feature>
<dbReference type="RefSeq" id="XP_066070348.1">
    <property type="nucleotide sequence ID" value="XM_066214251.1"/>
</dbReference>
<dbReference type="KEGG" id="cdep:91089087"/>
<evidence type="ECO:0000256" key="5">
    <source>
        <dbReference type="ARBA" id="ARBA00022989"/>
    </source>
</evidence>
<feature type="compositionally biased region" description="Acidic residues" evidence="7">
    <location>
        <begin position="594"/>
        <end position="607"/>
    </location>
</feature>
<protein>
    <recommendedName>
        <fullName evidence="9">Sodium/calcium exchanger membrane region domain-containing protein</fullName>
    </recommendedName>
</protein>
<keyword evidence="4 8" id="KW-0812">Transmembrane</keyword>
<evidence type="ECO:0000313" key="11">
    <source>
        <dbReference type="Proteomes" id="UP000094043"/>
    </source>
</evidence>
<dbReference type="PANTHER" id="PTHR12266">
    <property type="entry name" value="NA+/CA2+ K+ INDEPENDENT EXCHANGER"/>
    <property type="match status" value="1"/>
</dbReference>
<gene>
    <name evidence="10" type="ORF">L203_104878</name>
</gene>
<evidence type="ECO:0000256" key="8">
    <source>
        <dbReference type="SAM" id="Phobius"/>
    </source>
</evidence>
<name>A0AAJ8JWB6_9TREE</name>
<reference evidence="10" key="3">
    <citation type="submission" date="2024-01" db="EMBL/GenBank/DDBJ databases">
        <authorList>
            <person name="Coelho M.A."/>
            <person name="David-Palma M."/>
            <person name="Shea T."/>
            <person name="Sun S."/>
            <person name="Cuomo C.A."/>
            <person name="Heitman J."/>
        </authorList>
    </citation>
    <scope>NUCLEOTIDE SEQUENCE</scope>
    <source>
        <strain evidence="10">CBS 7841</strain>
    </source>
</reference>
<dbReference type="GeneID" id="91089087"/>
<dbReference type="Proteomes" id="UP000094043">
    <property type="component" value="Chromosome 6"/>
</dbReference>
<evidence type="ECO:0000256" key="1">
    <source>
        <dbReference type="ARBA" id="ARBA00004141"/>
    </source>
</evidence>
<comment type="subcellular location">
    <subcellularLocation>
        <location evidence="1">Membrane</location>
        <topology evidence="1">Multi-pass membrane protein</topology>
    </subcellularLocation>
</comment>
<dbReference type="GO" id="GO:0008324">
    <property type="term" value="F:monoatomic cation transmembrane transporter activity"/>
    <property type="evidence" value="ECO:0007669"/>
    <property type="project" value="TreeGrafter"/>
</dbReference>
<reference evidence="10" key="1">
    <citation type="submission" date="2016-06" db="EMBL/GenBank/DDBJ databases">
        <authorList>
            <person name="Cuomo C."/>
            <person name="Litvintseva A."/>
            <person name="Heitman J."/>
            <person name="Chen Y."/>
            <person name="Sun S."/>
            <person name="Springer D."/>
            <person name="Dromer F."/>
            <person name="Young S."/>
            <person name="Zeng Q."/>
            <person name="Chapman S."/>
            <person name="Gujja S."/>
            <person name="Saif S."/>
            <person name="Birren B."/>
        </authorList>
    </citation>
    <scope>NUCLEOTIDE SEQUENCE</scope>
    <source>
        <strain evidence="10">CBS 7841</strain>
    </source>
</reference>
<feature type="compositionally biased region" description="Low complexity" evidence="7">
    <location>
        <begin position="342"/>
        <end position="352"/>
    </location>
</feature>
<dbReference type="InterPro" id="IPR004837">
    <property type="entry name" value="NaCa_Exmemb"/>
</dbReference>
<dbReference type="Pfam" id="PF01699">
    <property type="entry name" value="Na_Ca_ex"/>
    <property type="match status" value="2"/>
</dbReference>
<feature type="domain" description="Sodium/calcium exchanger membrane region" evidence="9">
    <location>
        <begin position="86"/>
        <end position="222"/>
    </location>
</feature>
<evidence type="ECO:0000259" key="9">
    <source>
        <dbReference type="Pfam" id="PF01699"/>
    </source>
</evidence>
<dbReference type="GO" id="GO:0016020">
    <property type="term" value="C:membrane"/>
    <property type="evidence" value="ECO:0007669"/>
    <property type="project" value="UniProtKB-SubCell"/>
</dbReference>
<evidence type="ECO:0000256" key="3">
    <source>
        <dbReference type="ARBA" id="ARBA00022448"/>
    </source>
</evidence>
<feature type="transmembrane region" description="Helical" evidence="8">
    <location>
        <begin position="799"/>
        <end position="820"/>
    </location>
</feature>
<sequence length="923" mass="101175">MPFRHQRRRAALLLAATLSIHIFLTVITRRRGIIKAHRISLLEKRFTSQDTAGNDQSLLQFPYLEWYNAFSPHYRPLFMVILLCILAFLFSFIGISASDFFCPNLATVAAYLGLNESTAGVTFLAFGNGSPDVFSTFSAMSNETLGLAVGELIGAASFIISIVVGSIALMGPFNVPRHAFLRDVFFFTTAVVVLMLTFLDGRLSLYESGGMVGLYLLYVGVVVGGNWWNRKERDRKRPDLWHKPSTLSFEALAAGHRTSPVLTPINRPNPTPIQGMTHSSSLYESPIPIASPLRPYAHSHSFLTADCHHHDSIYSPTPRASMSLLGAIEFRDVVNSLRQADSQKSSRSNSSSLTPTPGNVKDRAGDYFSLIKQHRHSVSQGHGNFPTHRSNPERRRGSIIGERRPATQSTKFQHEGNGNGSSNCCPITNNNTELVPSNSESNPWTDQPGKPPDSSPLLVLEPFQASPTKPKLPKLAIPESDFRQPEELNHSLPLISVVDPLGQLRSSMIPSTPPSAIHLSRSQRVHQTFRSAFRVLFPSLQAFRHKSLVGMILAVMSVPAILALTLTLPVVDDGQEMQQGGVKLEEGESGEFVGEYDDNSSQEEDLDNSGRGQDESDRLLDSHIGEELHHLVDHGFSPLHSPLGRIRHASMYRLGQHVEAGAVSPLSSMMGGEYSDEEEQHLVEENEQLCEEECARVDALNFNKYLCAAQCVLGPLFCTFISFQTMPYFGWILIGSAIVGVAIAILVLYYAVDGTAHPWRLIRCFCGFVCSMVWIAAIADQVVDVLDTLGEILGLSDAIIGLTIFAVGNSLADLIANVTVAQFAPAMAYAACFGGPMLNLLLGVGGSGSYHIITSPSRHPVIVNFSPTLWVSATGLVTMLVATAIFVPLNGYKIDRRWATFLILGYIVLMTVNICVELKFGRN</sequence>
<dbReference type="Gene3D" id="1.20.1420.30">
    <property type="entry name" value="NCX, central ion-binding region"/>
    <property type="match status" value="2"/>
</dbReference>
<keyword evidence="3" id="KW-0813">Transport</keyword>
<comment type="similarity">
    <text evidence="2">Belongs to the Ca(2+):cation antiporter (CaCA) (TC 2.A.19) family.</text>
</comment>
<keyword evidence="6 8" id="KW-0472">Membrane</keyword>
<reference evidence="10" key="2">
    <citation type="journal article" date="2022" name="Elife">
        <title>Obligate sexual reproduction of a homothallic fungus closely related to the Cryptococcus pathogenic species complex.</title>
        <authorList>
            <person name="Passer A.R."/>
            <person name="Clancey S.A."/>
            <person name="Shea T."/>
            <person name="David-Palma M."/>
            <person name="Averette A.F."/>
            <person name="Boekhout T."/>
            <person name="Porcel B.M."/>
            <person name="Nowrousian M."/>
            <person name="Cuomo C.A."/>
            <person name="Sun S."/>
            <person name="Heitman J."/>
            <person name="Coelho M.A."/>
        </authorList>
    </citation>
    <scope>NUCLEOTIDE SEQUENCE</scope>
    <source>
        <strain evidence="10">CBS 7841</strain>
    </source>
</reference>
<feature type="transmembrane region" description="Helical" evidence="8">
    <location>
        <begin position="901"/>
        <end position="920"/>
    </location>
</feature>
<evidence type="ECO:0000256" key="4">
    <source>
        <dbReference type="ARBA" id="ARBA00022692"/>
    </source>
</evidence>
<feature type="transmembrane region" description="Helical" evidence="8">
    <location>
        <begin position="827"/>
        <end position="848"/>
    </location>
</feature>
<dbReference type="EMBL" id="CP143789">
    <property type="protein sequence ID" value="WVN89648.1"/>
    <property type="molecule type" value="Genomic_DNA"/>
</dbReference>
<feature type="region of interest" description="Disordered" evidence="7">
    <location>
        <begin position="580"/>
        <end position="617"/>
    </location>
</feature>
<feature type="transmembrane region" description="Helical" evidence="8">
    <location>
        <begin position="868"/>
        <end position="889"/>
    </location>
</feature>
<dbReference type="InterPro" id="IPR044880">
    <property type="entry name" value="NCX_ion-bd_dom_sf"/>
</dbReference>
<dbReference type="PANTHER" id="PTHR12266:SF0">
    <property type="entry name" value="MITOCHONDRIAL SODIUM_CALCIUM EXCHANGER PROTEIN"/>
    <property type="match status" value="1"/>
</dbReference>
<evidence type="ECO:0000256" key="7">
    <source>
        <dbReference type="SAM" id="MobiDB-lite"/>
    </source>
</evidence>
<evidence type="ECO:0000313" key="10">
    <source>
        <dbReference type="EMBL" id="WVN89648.1"/>
    </source>
</evidence>
<feature type="compositionally biased region" description="Polar residues" evidence="7">
    <location>
        <begin position="420"/>
        <end position="445"/>
    </location>
</feature>
<feature type="transmembrane region" description="Helical" evidence="8">
    <location>
        <begin position="108"/>
        <end position="127"/>
    </location>
</feature>
<feature type="domain" description="Sodium/calcium exchanger membrane region" evidence="9">
    <location>
        <begin position="765"/>
        <end position="913"/>
    </location>
</feature>
<dbReference type="InterPro" id="IPR051359">
    <property type="entry name" value="CaCA_antiporter"/>
</dbReference>
<dbReference type="AlphaFoldDB" id="A0AAJ8JWB6"/>
<accession>A0AAJ8JWB6</accession>
<proteinExistence type="inferred from homology"/>
<feature type="transmembrane region" description="Helical" evidence="8">
    <location>
        <begin position="548"/>
        <end position="571"/>
    </location>
</feature>
<feature type="transmembrane region" description="Helical" evidence="8">
    <location>
        <begin position="728"/>
        <end position="749"/>
    </location>
</feature>
<feature type="transmembrane region" description="Helical" evidence="8">
    <location>
        <begin position="211"/>
        <end position="228"/>
    </location>
</feature>
<keyword evidence="5 8" id="KW-1133">Transmembrane helix</keyword>
<evidence type="ECO:0000256" key="2">
    <source>
        <dbReference type="ARBA" id="ARBA00008170"/>
    </source>
</evidence>
<organism evidence="10 11">
    <name type="scientific">Cryptococcus depauperatus CBS 7841</name>
    <dbReference type="NCBI Taxonomy" id="1295531"/>
    <lineage>
        <taxon>Eukaryota</taxon>
        <taxon>Fungi</taxon>
        <taxon>Dikarya</taxon>
        <taxon>Basidiomycota</taxon>
        <taxon>Agaricomycotina</taxon>
        <taxon>Tremellomycetes</taxon>
        <taxon>Tremellales</taxon>
        <taxon>Cryptococcaceae</taxon>
        <taxon>Cryptococcus</taxon>
    </lineage>
</organism>